<feature type="compositionally biased region" description="Pro residues" evidence="9">
    <location>
        <begin position="1"/>
        <end position="11"/>
    </location>
</feature>
<comment type="subcellular location">
    <subcellularLocation>
        <location evidence="1">Nucleus</location>
    </subcellularLocation>
</comment>
<dbReference type="InterPro" id="IPR036864">
    <property type="entry name" value="Zn2-C6_fun-type_DNA-bd_sf"/>
</dbReference>
<evidence type="ECO:0000259" key="10">
    <source>
        <dbReference type="PROSITE" id="PS50048"/>
    </source>
</evidence>
<evidence type="ECO:0000313" key="12">
    <source>
        <dbReference type="Proteomes" id="UP001213681"/>
    </source>
</evidence>
<dbReference type="EMBL" id="JAPVEA010000001">
    <property type="protein sequence ID" value="KAJ5464481.1"/>
    <property type="molecule type" value="Genomic_DNA"/>
</dbReference>
<feature type="compositionally biased region" description="Basic and acidic residues" evidence="9">
    <location>
        <begin position="64"/>
        <end position="77"/>
    </location>
</feature>
<feature type="domain" description="Zn(2)-C6 fungal-type" evidence="10">
    <location>
        <begin position="55"/>
        <end position="89"/>
    </location>
</feature>
<evidence type="ECO:0000313" key="11">
    <source>
        <dbReference type="EMBL" id="KAJ5464481.1"/>
    </source>
</evidence>
<dbReference type="InterPro" id="IPR001138">
    <property type="entry name" value="Zn2Cys6_DnaBD"/>
</dbReference>
<evidence type="ECO:0000256" key="9">
    <source>
        <dbReference type="SAM" id="MobiDB-lite"/>
    </source>
</evidence>
<protein>
    <recommendedName>
        <fullName evidence="10">Zn(2)-C6 fungal-type domain-containing protein</fullName>
    </recommendedName>
</protein>
<dbReference type="PROSITE" id="PS00463">
    <property type="entry name" value="ZN2_CY6_FUNGAL_1"/>
    <property type="match status" value="1"/>
</dbReference>
<feature type="compositionally biased region" description="Polar residues" evidence="9">
    <location>
        <begin position="679"/>
        <end position="689"/>
    </location>
</feature>
<dbReference type="PANTHER" id="PTHR31845">
    <property type="entry name" value="FINGER DOMAIN PROTEIN, PUTATIVE-RELATED"/>
    <property type="match status" value="1"/>
</dbReference>
<dbReference type="Pfam" id="PF00172">
    <property type="entry name" value="Zn_clus"/>
    <property type="match status" value="1"/>
</dbReference>
<evidence type="ECO:0000256" key="2">
    <source>
        <dbReference type="ARBA" id="ARBA00022723"/>
    </source>
</evidence>
<feature type="compositionally biased region" description="Polar residues" evidence="9">
    <location>
        <begin position="699"/>
        <end position="731"/>
    </location>
</feature>
<dbReference type="GO" id="GO:0005634">
    <property type="term" value="C:nucleus"/>
    <property type="evidence" value="ECO:0007669"/>
    <property type="project" value="UniProtKB-SubCell"/>
</dbReference>
<sequence>MGSDYPEPPSHIPSESHSAYGVSPTDREHFGLGPHPAGASSTSEEPHLDIKRPRACEPCRQLKVRCDPDPSHPDGSCKRCAKAGRACVVTEPTRKRQKKTDSRVTELERKIDALTATLQASHRSAFGMEPSATHGSSSHSPELPGRRWLRDDTNLPGNKRNHDGLLVSQYPRQGSPSAEKLPQQQSMSRQWRVPSAEEAAQSKADNEFVDVIDRGLVDVESAQAAFERYVTKMAPEMPMVVFLPGTTMGFVRRERPTLFLAILAVAIGPFKKDIQLKLLDDVYRMVADRMVVKGEKSLELIQALIVLAIWYMPPDNLEELKFYQLVHFAVIVAMDIGLNRRTGGEDRPFSRLREVLLKKPMGSASDINGPEAKRTWVGCYFMSVQVSTALRRMHLVRWQPYMEECLHTLENHPDALPSDKKIIWWARLGQIIEESSTQLTTDDPQSIVTFADSKIRYAVKGFSNQLAQWRREVPEEAYSLTLAHTYHVINLFVHESAMSVDYRQTTLPNSSSNDLPTSVLAPLIDAISTCIHSIHQALDIICSIEPDRLICLPTVALARTSYPVVSLIKIYSLLVASNTHIGKVIDMNSLKIEYYLDKVITHYRAAAAHDGGRAASKFGNIIMMLRNWFLKKRENGPALREIFGTEVQSDTPSDKQATQQGTTPLHLLSEVAMGDPANRTPSTASQSRSGQEKIYTPSIYRQNPSQQPGPSTYGTTNPPNPLSRMSSKSDQTLSTTPWTSTPSFSPSIPGNTGPGYYPSFTNPDPTQGYAGMQSSTGASQAGYPDMSSMGLSLSQPMGMAPEVGMDVTFDTDNLFALGTMMDEGLFAFPFAFDGDLQL</sequence>
<dbReference type="InterPro" id="IPR051089">
    <property type="entry name" value="prtT"/>
</dbReference>
<feature type="compositionally biased region" description="Basic and acidic residues" evidence="9">
    <location>
        <begin position="144"/>
        <end position="153"/>
    </location>
</feature>
<dbReference type="Gene3D" id="4.10.240.10">
    <property type="entry name" value="Zn(2)-C6 fungal-type DNA-binding domain"/>
    <property type="match status" value="1"/>
</dbReference>
<keyword evidence="5" id="KW-0238">DNA-binding</keyword>
<dbReference type="GO" id="GO:0008270">
    <property type="term" value="F:zinc ion binding"/>
    <property type="evidence" value="ECO:0007669"/>
    <property type="project" value="InterPro"/>
</dbReference>
<gene>
    <name evidence="11" type="ORF">N7458_000167</name>
</gene>
<dbReference type="Proteomes" id="UP001213681">
    <property type="component" value="Unassembled WGS sequence"/>
</dbReference>
<accession>A0AAD6CHU1</accession>
<dbReference type="GeneID" id="81593804"/>
<keyword evidence="8" id="KW-0175">Coiled coil</keyword>
<dbReference type="InterPro" id="IPR007219">
    <property type="entry name" value="XnlR_reg_dom"/>
</dbReference>
<feature type="compositionally biased region" description="Polar residues" evidence="9">
    <location>
        <begin position="170"/>
        <end position="189"/>
    </location>
</feature>
<comment type="caution">
    <text evidence="11">The sequence shown here is derived from an EMBL/GenBank/DDBJ whole genome shotgun (WGS) entry which is preliminary data.</text>
</comment>
<dbReference type="AlphaFoldDB" id="A0AAD6CHU1"/>
<organism evidence="11 12">
    <name type="scientific">Penicillium daleae</name>
    <dbReference type="NCBI Taxonomy" id="63821"/>
    <lineage>
        <taxon>Eukaryota</taxon>
        <taxon>Fungi</taxon>
        <taxon>Dikarya</taxon>
        <taxon>Ascomycota</taxon>
        <taxon>Pezizomycotina</taxon>
        <taxon>Eurotiomycetes</taxon>
        <taxon>Eurotiomycetidae</taxon>
        <taxon>Eurotiales</taxon>
        <taxon>Aspergillaceae</taxon>
        <taxon>Penicillium</taxon>
    </lineage>
</organism>
<reference evidence="11" key="2">
    <citation type="journal article" date="2023" name="IMA Fungus">
        <title>Comparative genomic study of the Penicillium genus elucidates a diverse pangenome and 15 lateral gene transfer events.</title>
        <authorList>
            <person name="Petersen C."/>
            <person name="Sorensen T."/>
            <person name="Nielsen M.R."/>
            <person name="Sondergaard T.E."/>
            <person name="Sorensen J.L."/>
            <person name="Fitzpatrick D.A."/>
            <person name="Frisvad J.C."/>
            <person name="Nielsen K.L."/>
        </authorList>
    </citation>
    <scope>NUCLEOTIDE SEQUENCE</scope>
    <source>
        <strain evidence="11">IBT 16125</strain>
    </source>
</reference>
<dbReference type="Pfam" id="PF04082">
    <property type="entry name" value="Fungal_trans"/>
    <property type="match status" value="1"/>
</dbReference>
<keyword evidence="6" id="KW-0804">Transcription</keyword>
<keyword evidence="3" id="KW-0862">Zinc</keyword>
<evidence type="ECO:0000256" key="4">
    <source>
        <dbReference type="ARBA" id="ARBA00023015"/>
    </source>
</evidence>
<dbReference type="GO" id="GO:0001216">
    <property type="term" value="F:DNA-binding transcription activator activity"/>
    <property type="evidence" value="ECO:0007669"/>
    <property type="project" value="UniProtKB-ARBA"/>
</dbReference>
<feature type="region of interest" description="Disordered" evidence="9">
    <location>
        <begin position="1"/>
        <end position="54"/>
    </location>
</feature>
<feature type="compositionally biased region" description="Low complexity" evidence="9">
    <location>
        <begin position="732"/>
        <end position="749"/>
    </location>
</feature>
<evidence type="ECO:0000256" key="6">
    <source>
        <dbReference type="ARBA" id="ARBA00023163"/>
    </source>
</evidence>
<evidence type="ECO:0000256" key="3">
    <source>
        <dbReference type="ARBA" id="ARBA00022833"/>
    </source>
</evidence>
<dbReference type="PANTHER" id="PTHR31845:SF39">
    <property type="entry name" value="TRANSCRIPTION FACTOR PBCR-RELATED"/>
    <property type="match status" value="1"/>
</dbReference>
<feature type="region of interest" description="Disordered" evidence="9">
    <location>
        <begin position="127"/>
        <end position="199"/>
    </location>
</feature>
<keyword evidence="4" id="KW-0805">Transcription regulation</keyword>
<feature type="coiled-coil region" evidence="8">
    <location>
        <begin position="97"/>
        <end position="124"/>
    </location>
</feature>
<dbReference type="GO" id="GO:0006351">
    <property type="term" value="P:DNA-templated transcription"/>
    <property type="evidence" value="ECO:0007669"/>
    <property type="project" value="InterPro"/>
</dbReference>
<keyword evidence="2" id="KW-0479">Metal-binding</keyword>
<keyword evidence="12" id="KW-1185">Reference proteome</keyword>
<dbReference type="GO" id="GO:0000981">
    <property type="term" value="F:DNA-binding transcription factor activity, RNA polymerase II-specific"/>
    <property type="evidence" value="ECO:0007669"/>
    <property type="project" value="InterPro"/>
</dbReference>
<keyword evidence="7" id="KW-0539">Nucleus</keyword>
<feature type="region of interest" description="Disordered" evidence="9">
    <location>
        <begin position="698"/>
        <end position="789"/>
    </location>
</feature>
<dbReference type="CDD" id="cd12148">
    <property type="entry name" value="fungal_TF_MHR"/>
    <property type="match status" value="1"/>
</dbReference>
<feature type="compositionally biased region" description="Basic and acidic residues" evidence="9">
    <location>
        <begin position="44"/>
        <end position="54"/>
    </location>
</feature>
<dbReference type="SUPFAM" id="SSF57701">
    <property type="entry name" value="Zn2/Cys6 DNA-binding domain"/>
    <property type="match status" value="1"/>
</dbReference>
<dbReference type="CDD" id="cd00067">
    <property type="entry name" value="GAL4"/>
    <property type="match status" value="1"/>
</dbReference>
<dbReference type="PROSITE" id="PS50048">
    <property type="entry name" value="ZN2_CY6_FUNGAL_2"/>
    <property type="match status" value="1"/>
</dbReference>
<dbReference type="RefSeq" id="XP_056771328.1">
    <property type="nucleotide sequence ID" value="XM_056903561.1"/>
</dbReference>
<proteinExistence type="predicted"/>
<reference evidence="11" key="1">
    <citation type="submission" date="2022-12" db="EMBL/GenBank/DDBJ databases">
        <authorList>
            <person name="Petersen C."/>
        </authorList>
    </citation>
    <scope>NUCLEOTIDE SEQUENCE</scope>
    <source>
        <strain evidence="11">IBT 16125</strain>
    </source>
</reference>
<evidence type="ECO:0000256" key="8">
    <source>
        <dbReference type="SAM" id="Coils"/>
    </source>
</evidence>
<evidence type="ECO:0000256" key="7">
    <source>
        <dbReference type="ARBA" id="ARBA00023242"/>
    </source>
</evidence>
<evidence type="ECO:0000256" key="1">
    <source>
        <dbReference type="ARBA" id="ARBA00004123"/>
    </source>
</evidence>
<dbReference type="FunFam" id="4.10.240.10:FF:000003">
    <property type="entry name" value="C6 transcription factor (Leu3)"/>
    <property type="match status" value="1"/>
</dbReference>
<evidence type="ECO:0000256" key="5">
    <source>
        <dbReference type="ARBA" id="ARBA00023125"/>
    </source>
</evidence>
<feature type="region of interest" description="Disordered" evidence="9">
    <location>
        <begin position="64"/>
        <end position="83"/>
    </location>
</feature>
<feature type="region of interest" description="Disordered" evidence="9">
    <location>
        <begin position="673"/>
        <end position="692"/>
    </location>
</feature>
<dbReference type="GO" id="GO:0000976">
    <property type="term" value="F:transcription cis-regulatory region binding"/>
    <property type="evidence" value="ECO:0007669"/>
    <property type="project" value="TreeGrafter"/>
</dbReference>
<name>A0AAD6CHU1_9EURO</name>
<dbReference type="SMART" id="SM00066">
    <property type="entry name" value="GAL4"/>
    <property type="match status" value="1"/>
</dbReference>